<feature type="domain" description="Tyr recombinase" evidence="2">
    <location>
        <begin position="190"/>
        <end position="448"/>
    </location>
</feature>
<dbReference type="Gene3D" id="1.10.443.10">
    <property type="entry name" value="Intergrase catalytic core"/>
    <property type="match status" value="1"/>
</dbReference>
<protein>
    <submittedName>
        <fullName evidence="3">Tyrosine-type recombinase/integrase</fullName>
    </submittedName>
</protein>
<dbReference type="EMBL" id="WTVR01000058">
    <property type="protein sequence ID" value="NMF90941.1"/>
    <property type="molecule type" value="Genomic_DNA"/>
</dbReference>
<reference evidence="3 4" key="1">
    <citation type="submission" date="2019-12" db="EMBL/GenBank/DDBJ databases">
        <title>Comparative genomics gives insights into the taxonomy of the Azoarcus-Aromatoleum group and reveals separate origins of nif in the plant-associated Azoarcus and non-plant-associated Aromatoleum sub-groups.</title>
        <authorList>
            <person name="Lafos M."/>
            <person name="Maluk M."/>
            <person name="Batista M."/>
            <person name="Junghare M."/>
            <person name="Carmona M."/>
            <person name="Faoro H."/>
            <person name="Cruz L.M."/>
            <person name="Battistoni F."/>
            <person name="De Souza E."/>
            <person name="Pedrosa F."/>
            <person name="Chen W.-M."/>
            <person name="Poole P.S."/>
            <person name="Dixon R.A."/>
            <person name="James E.K."/>
        </authorList>
    </citation>
    <scope>NUCLEOTIDE SEQUENCE [LARGE SCALE GENOMIC DNA]</scope>
    <source>
        <strain evidence="3 4">ToN1</strain>
    </source>
</reference>
<dbReference type="RefSeq" id="WP_169208272.1">
    <property type="nucleotide sequence ID" value="NZ_CP059560.1"/>
</dbReference>
<dbReference type="InterPro" id="IPR002104">
    <property type="entry name" value="Integrase_catalytic"/>
</dbReference>
<dbReference type="NCBIfam" id="NF040693">
    <property type="entry name" value="recomb_GmtY"/>
    <property type="match status" value="1"/>
</dbReference>
<organism evidence="3 4">
    <name type="scientific">Aromatoleum petrolei</name>
    <dbReference type="NCBI Taxonomy" id="76116"/>
    <lineage>
        <taxon>Bacteria</taxon>
        <taxon>Pseudomonadati</taxon>
        <taxon>Pseudomonadota</taxon>
        <taxon>Betaproteobacteria</taxon>
        <taxon>Rhodocyclales</taxon>
        <taxon>Rhodocyclaceae</taxon>
        <taxon>Aromatoleum</taxon>
    </lineage>
</organism>
<accession>A0ABX1MXB2</accession>
<proteinExistence type="predicted"/>
<dbReference type="InterPro" id="IPR013762">
    <property type="entry name" value="Integrase-like_cat_sf"/>
</dbReference>
<evidence type="ECO:0000313" key="4">
    <source>
        <dbReference type="Proteomes" id="UP000652074"/>
    </source>
</evidence>
<sequence length="493" mass="56341">MTHTVVRYKVVRDNTGIHEEIPVILTEFGPLQPLIKYVLRQRHLMSESSIDKLVQAVGLLIDYTEANHQSFDDPKELFEVFVQRLYSGTVGVDGNDPSDLYWDARSPAVVRVLVNHLSKFSDWMAQEQGTTPLNPWRQATRAEERLAWAAWHHQRSRAFLSHTMSVDVASLKVSRARTALLKNTPVIDHGPVKYFPQDRMHDLLFRGFIVPGKQRSPRVEERLNLRDILITMLLHYGGLRMSEPFHLYVHDVIHDDTDPGCALVRVFHPSYGQAPADLFDAKGKPVACDRATYLRDRYGLPPRTEYKSTHTLHAGWKGNALDSKRHFMDVHWVPRWAGRLFWKLWVFYMAQRDQHTPDHPYAFVTREGKPYSIDAFEDAHAKAVRRIGLVPAKAAGTTPHGHRHAYGQRLSDLHLDATFLKKALHHKSLESQVVYTEPDRVKLNRAIDAALARAEKAEDGTAPPPPDFLAYGFKDVDPLGLLSGPNRRLLRRS</sequence>
<evidence type="ECO:0000313" key="3">
    <source>
        <dbReference type="EMBL" id="NMF90941.1"/>
    </source>
</evidence>
<gene>
    <name evidence="3" type="ORF">GPA26_20975</name>
</gene>
<dbReference type="InterPro" id="IPR011010">
    <property type="entry name" value="DNA_brk_join_enz"/>
</dbReference>
<comment type="caution">
    <text evidence="3">The sequence shown here is derived from an EMBL/GenBank/DDBJ whole genome shotgun (WGS) entry which is preliminary data.</text>
</comment>
<name>A0ABX1MXB2_9RHOO</name>
<dbReference type="Proteomes" id="UP000652074">
    <property type="component" value="Unassembled WGS sequence"/>
</dbReference>
<dbReference type="PROSITE" id="PS51898">
    <property type="entry name" value="TYR_RECOMBINASE"/>
    <property type="match status" value="1"/>
</dbReference>
<evidence type="ECO:0000256" key="1">
    <source>
        <dbReference type="ARBA" id="ARBA00023172"/>
    </source>
</evidence>
<keyword evidence="1" id="KW-0233">DNA recombination</keyword>
<dbReference type="Pfam" id="PF00589">
    <property type="entry name" value="Phage_integrase"/>
    <property type="match status" value="1"/>
</dbReference>
<keyword evidence="4" id="KW-1185">Reference proteome</keyword>
<evidence type="ECO:0000259" key="2">
    <source>
        <dbReference type="PROSITE" id="PS51898"/>
    </source>
</evidence>
<dbReference type="SUPFAM" id="SSF56349">
    <property type="entry name" value="DNA breaking-rejoining enzymes"/>
    <property type="match status" value="1"/>
</dbReference>